<proteinExistence type="inferred from homology"/>
<dbReference type="GO" id="GO:0008203">
    <property type="term" value="P:cholesterol metabolic process"/>
    <property type="evidence" value="ECO:0007669"/>
    <property type="project" value="InterPro"/>
</dbReference>
<evidence type="ECO:0000259" key="18">
    <source>
        <dbReference type="PROSITE" id="PS51296"/>
    </source>
</evidence>
<gene>
    <name evidence="19" type="ORF">DdX_17949</name>
</gene>
<organism evidence="19 20">
    <name type="scientific">Ditylenchus destructor</name>
    <dbReference type="NCBI Taxonomy" id="166010"/>
    <lineage>
        <taxon>Eukaryota</taxon>
        <taxon>Metazoa</taxon>
        <taxon>Ecdysozoa</taxon>
        <taxon>Nematoda</taxon>
        <taxon>Chromadorea</taxon>
        <taxon>Rhabditida</taxon>
        <taxon>Tylenchina</taxon>
        <taxon>Tylenchomorpha</taxon>
        <taxon>Sphaerularioidea</taxon>
        <taxon>Anguinidae</taxon>
        <taxon>Anguininae</taxon>
        <taxon>Ditylenchus</taxon>
    </lineage>
</organism>
<dbReference type="InterPro" id="IPR050584">
    <property type="entry name" value="Cholesterol_7-desaturase"/>
</dbReference>
<comment type="pathway">
    <text evidence="12">Steroid hormone biosynthesis; dafachronic acid biosynthesis.</text>
</comment>
<evidence type="ECO:0000256" key="10">
    <source>
        <dbReference type="ARBA" id="ARBA00023014"/>
    </source>
</evidence>
<evidence type="ECO:0000256" key="15">
    <source>
        <dbReference type="ARBA" id="ARBA00047853"/>
    </source>
</evidence>
<evidence type="ECO:0000256" key="14">
    <source>
        <dbReference type="ARBA" id="ARBA00026095"/>
    </source>
</evidence>
<keyword evidence="6" id="KW-0479">Metal-binding</keyword>
<evidence type="ECO:0000256" key="13">
    <source>
        <dbReference type="ARBA" id="ARBA00025729"/>
    </source>
</evidence>
<evidence type="ECO:0000313" key="20">
    <source>
        <dbReference type="Proteomes" id="UP001201812"/>
    </source>
</evidence>
<evidence type="ECO:0000256" key="12">
    <source>
        <dbReference type="ARBA" id="ARBA00025712"/>
    </source>
</evidence>
<evidence type="ECO:0000256" key="9">
    <source>
        <dbReference type="ARBA" id="ARBA00023004"/>
    </source>
</evidence>
<comment type="caution">
    <text evidence="19">The sequence shown here is derived from an EMBL/GenBank/DDBJ whole genome shotgun (WGS) entry which is preliminary data.</text>
</comment>
<feature type="transmembrane region" description="Helical" evidence="17">
    <location>
        <begin position="6"/>
        <end position="30"/>
    </location>
</feature>
<comment type="similarity">
    <text evidence="13">Belongs to the cholesterol 7-desaturase family.</text>
</comment>
<dbReference type="GO" id="GO:0046872">
    <property type="term" value="F:metal ion binding"/>
    <property type="evidence" value="ECO:0007669"/>
    <property type="project" value="UniProtKB-KW"/>
</dbReference>
<keyword evidence="8" id="KW-0560">Oxidoreductase</keyword>
<comment type="catalytic activity">
    <reaction evidence="15">
        <text>cholesterol + NADH + O2 + H(+) = 7-dehydrocholesterol + NAD(+) + 2 H2O</text>
        <dbReference type="Rhea" id="RHEA:51644"/>
        <dbReference type="ChEBI" id="CHEBI:15377"/>
        <dbReference type="ChEBI" id="CHEBI:15378"/>
        <dbReference type="ChEBI" id="CHEBI:15379"/>
        <dbReference type="ChEBI" id="CHEBI:16113"/>
        <dbReference type="ChEBI" id="CHEBI:17759"/>
        <dbReference type="ChEBI" id="CHEBI:57540"/>
        <dbReference type="ChEBI" id="CHEBI:57945"/>
        <dbReference type="EC" id="1.14.19.21"/>
    </reaction>
    <physiologicalReaction direction="left-to-right" evidence="15">
        <dbReference type="Rhea" id="RHEA:51645"/>
    </physiologicalReaction>
</comment>
<evidence type="ECO:0000256" key="7">
    <source>
        <dbReference type="ARBA" id="ARBA00022989"/>
    </source>
</evidence>
<dbReference type="SUPFAM" id="SSF55961">
    <property type="entry name" value="Bet v1-like"/>
    <property type="match status" value="1"/>
</dbReference>
<keyword evidence="10" id="KW-0411">Iron-sulfur</keyword>
<feature type="domain" description="Rieske" evidence="18">
    <location>
        <begin position="80"/>
        <end position="166"/>
    </location>
</feature>
<evidence type="ECO:0000256" key="16">
    <source>
        <dbReference type="ARBA" id="ARBA00049548"/>
    </source>
</evidence>
<evidence type="ECO:0000256" key="4">
    <source>
        <dbReference type="ARBA" id="ARBA00022692"/>
    </source>
</evidence>
<comment type="pathway">
    <text evidence="3">Hormone biosynthesis.</text>
</comment>
<dbReference type="GO" id="GO:0005737">
    <property type="term" value="C:cytoplasm"/>
    <property type="evidence" value="ECO:0007669"/>
    <property type="project" value="TreeGrafter"/>
</dbReference>
<sequence length="409" mass="47164">MTSLFTAIPGFESFLCILFAVALYCLYCYLVRPLDLIRRNGELGFSHDERRRHKNLSQLSARIHKLRQIGDIPPVYPNGWFCIALSSDVKNGQIKAIDFMGTKLTLFRSHSGSMHLTDSYCPHLGASFNIGGKCVRIPYASKETAIPQKAEVNVWTVAERNKHVYVWYHCDGCGPLWEIPRIEEIESGAWKYGGKTEHEIQCHIQEVPENGADVAHLNYLHRSGINYGNDITRIELNKDDPLIMHKWLASWDQMEGDEKHISVMRLDQVMSLKGWEIPFTRTYLKAYQIGPGIVHMHLDFGVFGSGVVLQHITPERPLFQRARFVMYGKTSAAFAKFFLLSEAKHFERDIFIWSSKKYVRSPLYIKDDGPISRHRRWYSQFYNGNSPRLENGKLINVKKDNCIDSEDLF</sequence>
<keyword evidence="20" id="KW-1185">Reference proteome</keyword>
<dbReference type="AlphaFoldDB" id="A0AAD4MKS6"/>
<comment type="cofactor">
    <cofactor evidence="1">
        <name>Fe cation</name>
        <dbReference type="ChEBI" id="CHEBI:24875"/>
    </cofactor>
</comment>
<dbReference type="SUPFAM" id="SSF50022">
    <property type="entry name" value="ISP domain"/>
    <property type="match status" value="1"/>
</dbReference>
<evidence type="ECO:0000256" key="17">
    <source>
        <dbReference type="SAM" id="Phobius"/>
    </source>
</evidence>
<dbReference type="InterPro" id="IPR036922">
    <property type="entry name" value="Rieske_2Fe-2S_sf"/>
</dbReference>
<evidence type="ECO:0000256" key="8">
    <source>
        <dbReference type="ARBA" id="ARBA00023002"/>
    </source>
</evidence>
<dbReference type="Pfam" id="PF19298">
    <property type="entry name" value="KshA_C"/>
    <property type="match status" value="1"/>
</dbReference>
<evidence type="ECO:0000256" key="2">
    <source>
        <dbReference type="ARBA" id="ARBA00004370"/>
    </source>
</evidence>
<accession>A0AAD4MKS6</accession>
<evidence type="ECO:0000256" key="3">
    <source>
        <dbReference type="ARBA" id="ARBA00004972"/>
    </source>
</evidence>
<dbReference type="GO" id="GO:0016020">
    <property type="term" value="C:membrane"/>
    <property type="evidence" value="ECO:0007669"/>
    <property type="project" value="UniProtKB-SubCell"/>
</dbReference>
<dbReference type="InterPro" id="IPR045605">
    <property type="entry name" value="KshA-like_C"/>
</dbReference>
<protein>
    <recommendedName>
        <fullName evidence="14">cholesterol 7-desaturase</fullName>
        <ecNumber evidence="14">1.14.19.21</ecNumber>
    </recommendedName>
</protein>
<dbReference type="PANTHER" id="PTHR21266">
    <property type="entry name" value="IRON-SULFUR DOMAIN CONTAINING PROTEIN"/>
    <property type="match status" value="1"/>
</dbReference>
<comment type="subcellular location">
    <subcellularLocation>
        <location evidence="2">Membrane</location>
    </subcellularLocation>
</comment>
<dbReference type="PROSITE" id="PS51296">
    <property type="entry name" value="RIESKE"/>
    <property type="match status" value="1"/>
</dbReference>
<keyword evidence="5" id="KW-0001">2Fe-2S</keyword>
<evidence type="ECO:0000256" key="11">
    <source>
        <dbReference type="ARBA" id="ARBA00023136"/>
    </source>
</evidence>
<dbReference type="Proteomes" id="UP001201812">
    <property type="component" value="Unassembled WGS sequence"/>
</dbReference>
<dbReference type="InterPro" id="IPR017941">
    <property type="entry name" value="Rieske_2Fe-2S"/>
</dbReference>
<dbReference type="Gene3D" id="3.90.380.10">
    <property type="entry name" value="Naphthalene 1,2-dioxygenase Alpha Subunit, Chain A, domain 1"/>
    <property type="match status" value="1"/>
</dbReference>
<keyword evidence="4 17" id="KW-0812">Transmembrane</keyword>
<dbReference type="EMBL" id="JAKKPZ010000222">
    <property type="protein sequence ID" value="KAI1698355.1"/>
    <property type="molecule type" value="Genomic_DNA"/>
</dbReference>
<evidence type="ECO:0000256" key="6">
    <source>
        <dbReference type="ARBA" id="ARBA00022723"/>
    </source>
</evidence>
<dbReference type="GO" id="GO:0170056">
    <property type="term" value="F:cholesterol 7-desaturase [NAD(P)H] activity"/>
    <property type="evidence" value="ECO:0007669"/>
    <property type="project" value="UniProtKB-EC"/>
</dbReference>
<name>A0AAD4MKS6_9BILA</name>
<keyword evidence="11 17" id="KW-0472">Membrane</keyword>
<reference evidence="19" key="1">
    <citation type="submission" date="2022-01" db="EMBL/GenBank/DDBJ databases">
        <title>Genome Sequence Resource for Two Populations of Ditylenchus destructor, the Migratory Endoparasitic Phytonematode.</title>
        <authorList>
            <person name="Zhang H."/>
            <person name="Lin R."/>
            <person name="Xie B."/>
        </authorList>
    </citation>
    <scope>NUCLEOTIDE SEQUENCE</scope>
    <source>
        <strain evidence="19">BazhouSP</strain>
    </source>
</reference>
<keyword evidence="9" id="KW-0408">Iron</keyword>
<dbReference type="PANTHER" id="PTHR21266:SF32">
    <property type="entry name" value="CHOLESTEROL 7-DESATURASE NVD"/>
    <property type="match status" value="1"/>
</dbReference>
<dbReference type="EC" id="1.14.19.21" evidence="14"/>
<evidence type="ECO:0000313" key="19">
    <source>
        <dbReference type="EMBL" id="KAI1698355.1"/>
    </source>
</evidence>
<keyword evidence="7 17" id="KW-1133">Transmembrane helix</keyword>
<dbReference type="GO" id="GO:0051537">
    <property type="term" value="F:2 iron, 2 sulfur cluster binding"/>
    <property type="evidence" value="ECO:0007669"/>
    <property type="project" value="UniProtKB-KW"/>
</dbReference>
<comment type="catalytic activity">
    <reaction evidence="16">
        <text>cholesterol + NADPH + O2 + H(+) = 7-dehydrocholesterol + NADP(+) + 2 H2O</text>
        <dbReference type="Rhea" id="RHEA:45024"/>
        <dbReference type="ChEBI" id="CHEBI:15377"/>
        <dbReference type="ChEBI" id="CHEBI:15378"/>
        <dbReference type="ChEBI" id="CHEBI:15379"/>
        <dbReference type="ChEBI" id="CHEBI:16113"/>
        <dbReference type="ChEBI" id="CHEBI:17759"/>
        <dbReference type="ChEBI" id="CHEBI:57783"/>
        <dbReference type="ChEBI" id="CHEBI:58349"/>
        <dbReference type="EC" id="1.14.19.21"/>
    </reaction>
    <physiologicalReaction direction="left-to-right" evidence="16">
        <dbReference type="Rhea" id="RHEA:45025"/>
    </physiologicalReaction>
</comment>
<evidence type="ECO:0000256" key="5">
    <source>
        <dbReference type="ARBA" id="ARBA00022714"/>
    </source>
</evidence>
<evidence type="ECO:0000256" key="1">
    <source>
        <dbReference type="ARBA" id="ARBA00001962"/>
    </source>
</evidence>
<dbReference type="Gene3D" id="2.102.10.10">
    <property type="entry name" value="Rieske [2Fe-2S] iron-sulphur domain"/>
    <property type="match status" value="2"/>
</dbReference>
<dbReference type="Pfam" id="PF00355">
    <property type="entry name" value="Rieske"/>
    <property type="match status" value="1"/>
</dbReference>